<keyword evidence="1" id="KW-1133">Transmembrane helix</keyword>
<accession>A0ABS9D8K6</accession>
<dbReference type="PANTHER" id="PTHR34205">
    <property type="entry name" value="TRANSMEMBRANE PROTEIN"/>
    <property type="match status" value="1"/>
</dbReference>
<evidence type="ECO:0000313" key="3">
    <source>
        <dbReference type="Proteomes" id="UP001521137"/>
    </source>
</evidence>
<proteinExistence type="predicted"/>
<dbReference type="RefSeq" id="WP_235313385.1">
    <property type="nucleotide sequence ID" value="NZ_JAKGAS010000007.1"/>
</dbReference>
<keyword evidence="3" id="KW-1185">Reference proteome</keyword>
<dbReference type="EMBL" id="JAKGAS010000007">
    <property type="protein sequence ID" value="MCF2949291.1"/>
    <property type="molecule type" value="Genomic_DNA"/>
</dbReference>
<evidence type="ECO:0000313" key="2">
    <source>
        <dbReference type="EMBL" id="MCF2949291.1"/>
    </source>
</evidence>
<keyword evidence="1" id="KW-0472">Membrane</keyword>
<feature type="transmembrane region" description="Helical" evidence="1">
    <location>
        <begin position="31"/>
        <end position="48"/>
    </location>
</feature>
<keyword evidence="1" id="KW-0812">Transmembrane</keyword>
<gene>
    <name evidence="2" type="ORF">L0668_14325</name>
</gene>
<name>A0ABS9D8K6_9ALTE</name>
<dbReference type="PANTHER" id="PTHR34205:SF2">
    <property type="entry name" value="DUF962 DOMAIN-CONTAINING PROTEIN"/>
    <property type="match status" value="1"/>
</dbReference>
<dbReference type="Pfam" id="PF06127">
    <property type="entry name" value="Mpo1-like"/>
    <property type="match status" value="1"/>
</dbReference>
<sequence>MRTEAAKNYNSFAEFYPFYLAEHANLVCRRLHFIGSTLVLLIIAYVLFSQNFVFLWLAPIAGYGFAWVGHFFFEHNKPATFKHPLYSFIGDWVMYKDILNSKLPI</sequence>
<feature type="transmembrane region" description="Helical" evidence="1">
    <location>
        <begin position="54"/>
        <end position="73"/>
    </location>
</feature>
<comment type="caution">
    <text evidence="2">The sequence shown here is derived from an EMBL/GenBank/DDBJ whole genome shotgun (WGS) entry which is preliminary data.</text>
</comment>
<dbReference type="InterPro" id="IPR009305">
    <property type="entry name" value="Mpo1-like"/>
</dbReference>
<protein>
    <submittedName>
        <fullName evidence="2">DUF962 domain-containing protein</fullName>
    </submittedName>
</protein>
<evidence type="ECO:0000256" key="1">
    <source>
        <dbReference type="SAM" id="Phobius"/>
    </source>
</evidence>
<dbReference type="Proteomes" id="UP001521137">
    <property type="component" value="Unassembled WGS sequence"/>
</dbReference>
<organism evidence="2 3">
    <name type="scientific">Paraglaciecola algarum</name>
    <dbReference type="NCBI Taxonomy" id="3050085"/>
    <lineage>
        <taxon>Bacteria</taxon>
        <taxon>Pseudomonadati</taxon>
        <taxon>Pseudomonadota</taxon>
        <taxon>Gammaproteobacteria</taxon>
        <taxon>Alteromonadales</taxon>
        <taxon>Alteromonadaceae</taxon>
        <taxon>Paraglaciecola</taxon>
    </lineage>
</organism>
<reference evidence="2 3" key="1">
    <citation type="submission" date="2022-01" db="EMBL/GenBank/DDBJ databases">
        <title>Paraglaciecola sp. G1-23.</title>
        <authorList>
            <person name="Jin M.S."/>
            <person name="Han D.M."/>
            <person name="Kim H.M."/>
            <person name="Jeon C.O."/>
        </authorList>
    </citation>
    <scope>NUCLEOTIDE SEQUENCE [LARGE SCALE GENOMIC DNA]</scope>
    <source>
        <strain evidence="2 3">G1-23</strain>
    </source>
</reference>